<feature type="signal peptide" evidence="2">
    <location>
        <begin position="1"/>
        <end position="24"/>
    </location>
</feature>
<evidence type="ECO:0000256" key="2">
    <source>
        <dbReference type="SAM" id="SignalP"/>
    </source>
</evidence>
<dbReference type="Gene3D" id="3.30.530.20">
    <property type="match status" value="1"/>
</dbReference>
<evidence type="ECO:0000313" key="4">
    <source>
        <dbReference type="Proteomes" id="UP000603317"/>
    </source>
</evidence>
<accession>A0ABQ1F6T9</accession>
<dbReference type="Proteomes" id="UP000603317">
    <property type="component" value="Unassembled WGS sequence"/>
</dbReference>
<proteinExistence type="predicted"/>
<feature type="region of interest" description="Disordered" evidence="1">
    <location>
        <begin position="175"/>
        <end position="216"/>
    </location>
</feature>
<keyword evidence="2" id="KW-0732">Signal</keyword>
<evidence type="ECO:0000256" key="1">
    <source>
        <dbReference type="SAM" id="MobiDB-lite"/>
    </source>
</evidence>
<reference evidence="4" key="1">
    <citation type="journal article" date="2019" name="Int. J. Syst. Evol. Microbiol.">
        <title>The Global Catalogue of Microorganisms (GCM) 10K type strain sequencing project: providing services to taxonomists for standard genome sequencing and annotation.</title>
        <authorList>
            <consortium name="The Broad Institute Genomics Platform"/>
            <consortium name="The Broad Institute Genome Sequencing Center for Infectious Disease"/>
            <person name="Wu L."/>
            <person name="Ma J."/>
        </authorList>
    </citation>
    <scope>NUCLEOTIDE SEQUENCE [LARGE SCALE GENOMIC DNA]</scope>
    <source>
        <strain evidence="4">CGMCC 1.15297</strain>
    </source>
</reference>
<dbReference type="SUPFAM" id="SSF55961">
    <property type="entry name" value="Bet v1-like"/>
    <property type="match status" value="1"/>
</dbReference>
<comment type="caution">
    <text evidence="3">The sequence shown here is derived from an EMBL/GenBank/DDBJ whole genome shotgun (WGS) entry which is preliminary data.</text>
</comment>
<sequence length="216" mass="22526">MRPMIAAVALAVAGAGIAVPTASAANIVQQDERGFRIIHIVETDASPAAVWRTLVDPAKFWNPEHSFSGDAANLSLEAAPGGCFCEIADHLGVEHARVVYIEPGVRLRLRGSLGPLQQDAVTGILTFVLRERATGGTTISVEYSVSGNFRGALPRLAAAVDAVIAEQGNRLGAAALGKAPAKRETSDAESAQPDDAGDEQDDDFGAAFGDTPEPQR</sequence>
<name>A0ABQ1F6T9_9SPHN</name>
<evidence type="ECO:0000313" key="3">
    <source>
        <dbReference type="EMBL" id="GGA00860.1"/>
    </source>
</evidence>
<dbReference type="InterPro" id="IPR023393">
    <property type="entry name" value="START-like_dom_sf"/>
</dbReference>
<keyword evidence="4" id="KW-1185">Reference proteome</keyword>
<dbReference type="EMBL" id="BMID01000001">
    <property type="protein sequence ID" value="GGA00860.1"/>
    <property type="molecule type" value="Genomic_DNA"/>
</dbReference>
<dbReference type="RefSeq" id="WP_188641364.1">
    <property type="nucleotide sequence ID" value="NZ_BMID01000001.1"/>
</dbReference>
<feature type="chain" id="PRO_5046061836" evidence="2">
    <location>
        <begin position="25"/>
        <end position="216"/>
    </location>
</feature>
<gene>
    <name evidence="3" type="ORF">GCM10010923_06780</name>
</gene>
<organism evidence="3 4">
    <name type="scientific">Blastomonas marina</name>
    <dbReference type="NCBI Taxonomy" id="1867408"/>
    <lineage>
        <taxon>Bacteria</taxon>
        <taxon>Pseudomonadati</taxon>
        <taxon>Pseudomonadota</taxon>
        <taxon>Alphaproteobacteria</taxon>
        <taxon>Sphingomonadales</taxon>
        <taxon>Sphingomonadaceae</taxon>
        <taxon>Blastomonas</taxon>
    </lineage>
</organism>
<feature type="compositionally biased region" description="Acidic residues" evidence="1">
    <location>
        <begin position="195"/>
        <end position="204"/>
    </location>
</feature>
<protein>
    <submittedName>
        <fullName evidence="3">ATPase</fullName>
    </submittedName>
</protein>